<evidence type="ECO:0000313" key="1">
    <source>
        <dbReference type="EMBL" id="OCX24952.1"/>
    </source>
</evidence>
<organism evidence="1 2">
    <name type="scientific">Mesorhizobium hungaricum</name>
    <dbReference type="NCBI Taxonomy" id="1566387"/>
    <lineage>
        <taxon>Bacteria</taxon>
        <taxon>Pseudomonadati</taxon>
        <taxon>Pseudomonadota</taxon>
        <taxon>Alphaproteobacteria</taxon>
        <taxon>Hyphomicrobiales</taxon>
        <taxon>Phyllobacteriaceae</taxon>
        <taxon>Mesorhizobium</taxon>
    </lineage>
</organism>
<evidence type="ECO:0000313" key="2">
    <source>
        <dbReference type="Proteomes" id="UP000094412"/>
    </source>
</evidence>
<name>A0A1C2ED10_9HYPH</name>
<gene>
    <name evidence="1" type="ORF">QV13_01165</name>
</gene>
<sequence length="86" mass="9324">MARKCLATSSNGIHADIAILESRPFPSIADNRDFGYPPVRHIGAPGERLRLQQGVSQQFGRRFEQRAAGGAMGARHVPRMSLPIGA</sequence>
<dbReference type="AlphaFoldDB" id="A0A1C2ED10"/>
<dbReference type="EMBL" id="MDEO01000019">
    <property type="protein sequence ID" value="OCX24952.1"/>
    <property type="molecule type" value="Genomic_DNA"/>
</dbReference>
<keyword evidence="2" id="KW-1185">Reference proteome</keyword>
<dbReference type="Proteomes" id="UP000094412">
    <property type="component" value="Unassembled WGS sequence"/>
</dbReference>
<proteinExistence type="predicted"/>
<comment type="caution">
    <text evidence="1">The sequence shown here is derived from an EMBL/GenBank/DDBJ whole genome shotgun (WGS) entry which is preliminary data.</text>
</comment>
<accession>A0A1C2ED10</accession>
<protein>
    <submittedName>
        <fullName evidence="1">Uncharacterized protein</fullName>
    </submittedName>
</protein>
<reference evidence="1 2" key="1">
    <citation type="submission" date="2016-08" db="EMBL/GenBank/DDBJ databases">
        <title>Whole genome sequence of Mesorhizobium sp. strain UASWS1009 isolated from industrial sewage.</title>
        <authorList>
            <person name="Crovadore J."/>
            <person name="Calmin G."/>
            <person name="Chablais R."/>
            <person name="Cochard B."/>
            <person name="Lefort F."/>
        </authorList>
    </citation>
    <scope>NUCLEOTIDE SEQUENCE [LARGE SCALE GENOMIC DNA]</scope>
    <source>
        <strain evidence="1 2">UASWS1009</strain>
    </source>
</reference>
<dbReference type="STRING" id="1566387.QV13_01165"/>